<dbReference type="PANTHER" id="PTHR47642">
    <property type="entry name" value="ATP-DEPENDENT DNA HELICASE"/>
    <property type="match status" value="1"/>
</dbReference>
<accession>A0A9P7XL20</accession>
<keyword evidence="3" id="KW-1185">Reference proteome</keyword>
<evidence type="ECO:0000313" key="2">
    <source>
        <dbReference type="EMBL" id="KAG9062867.1"/>
    </source>
</evidence>
<dbReference type="Proteomes" id="UP000707451">
    <property type="component" value="Unassembled WGS sequence"/>
</dbReference>
<dbReference type="EMBL" id="JAHRHY010000018">
    <property type="protein sequence ID" value="KAG9062867.1"/>
    <property type="molecule type" value="Genomic_DNA"/>
</dbReference>
<feature type="compositionally biased region" description="Acidic residues" evidence="1">
    <location>
        <begin position="278"/>
        <end position="291"/>
    </location>
</feature>
<dbReference type="OrthoDB" id="2414142at2759"/>
<dbReference type="InterPro" id="IPR051055">
    <property type="entry name" value="PIF1_helicase"/>
</dbReference>
<dbReference type="InterPro" id="IPR027417">
    <property type="entry name" value="P-loop_NTPase"/>
</dbReference>
<gene>
    <name evidence="2" type="ORF">KI688_005174</name>
</gene>
<evidence type="ECO:0008006" key="4">
    <source>
        <dbReference type="Google" id="ProtNLM"/>
    </source>
</evidence>
<name>A0A9P7XL20_9FUNG</name>
<dbReference type="AlphaFoldDB" id="A0A9P7XL20"/>
<proteinExistence type="predicted"/>
<evidence type="ECO:0000313" key="3">
    <source>
        <dbReference type="Proteomes" id="UP000707451"/>
    </source>
</evidence>
<organism evidence="2 3">
    <name type="scientific">Linnemannia hyalina</name>
    <dbReference type="NCBI Taxonomy" id="64524"/>
    <lineage>
        <taxon>Eukaryota</taxon>
        <taxon>Fungi</taxon>
        <taxon>Fungi incertae sedis</taxon>
        <taxon>Mucoromycota</taxon>
        <taxon>Mortierellomycotina</taxon>
        <taxon>Mortierellomycetes</taxon>
        <taxon>Mortierellales</taxon>
        <taxon>Mortierellaceae</taxon>
        <taxon>Linnemannia</taxon>
    </lineage>
</organism>
<dbReference type="SUPFAM" id="SSF52540">
    <property type="entry name" value="P-loop containing nucleoside triphosphate hydrolases"/>
    <property type="match status" value="1"/>
</dbReference>
<evidence type="ECO:0000256" key="1">
    <source>
        <dbReference type="SAM" id="MobiDB-lite"/>
    </source>
</evidence>
<reference evidence="2" key="1">
    <citation type="submission" date="2021-06" db="EMBL/GenBank/DDBJ databases">
        <title>Genome Sequence of Mortierella hyaline Strain SCG-10, a Cold-Adapted, Nitrate-Reducing Fungus Isolated from Soil in Minnesota, USA.</title>
        <authorList>
            <person name="Aldossari N."/>
        </authorList>
    </citation>
    <scope>NUCLEOTIDE SEQUENCE</scope>
    <source>
        <strain evidence="2">SCG-10</strain>
    </source>
</reference>
<sequence length="525" mass="59546">MDGPDKGDAKAVVRGYRVRSTTSTRQGIATTAAHVLQGGHFPREGSVVIPETVHTSIAHKQRFRSDVQAQFDTLGTPEMFGTWSVDLIVERPMFHFVLWTVRSLAELIEQNNRGGRHTIISCDAEPEDLELREIVQRVQVHRHTEKYCVRYRQNDDKFCRFNFPKPICDSTCIKECEILYRRGPGDVMINPYNLDLSRYCRSNTDMRLRLNIGPRAHLYISKYISKVDDKSEGSLNVTGTVDQVDQKSAWDKVRFIVNYRQEYTNRSARPPPYNINDSDQDDGQDDDDAQEDDLDIDQNQEAEGVNDQDLAYSTDRHKPFGGLPIVLLGDLKQLRPVVKGLSNDPRQWITFACEYSLFVELILDQNCRQRGDPEFYKFLDIIRSGPTSRQDIDLVRSSFSRRDLHKFLEVHMRSLTILTARTKTANDHNDEAMDNPLDANTRVVFIAEDSRGNTSDAASWILAIEGDTGLQTELTLWIGALVIVTSNLAPNAGVMNGSIEVVMEIESSHVQGENGGRPVPEEMSH</sequence>
<protein>
    <recommendedName>
        <fullName evidence="4">ATP-dependent DNA helicase</fullName>
    </recommendedName>
</protein>
<feature type="region of interest" description="Disordered" evidence="1">
    <location>
        <begin position="265"/>
        <end position="291"/>
    </location>
</feature>
<comment type="caution">
    <text evidence="2">The sequence shown here is derived from an EMBL/GenBank/DDBJ whole genome shotgun (WGS) entry which is preliminary data.</text>
</comment>